<dbReference type="InterPro" id="IPR036259">
    <property type="entry name" value="MFS_trans_sf"/>
</dbReference>
<feature type="transmembrane region" description="Helical" evidence="7">
    <location>
        <begin position="220"/>
        <end position="242"/>
    </location>
</feature>
<evidence type="ECO:0000256" key="5">
    <source>
        <dbReference type="ARBA" id="ARBA00023136"/>
    </source>
</evidence>
<organism evidence="9">
    <name type="scientific">Gaeumannomyces tritici (strain R3-111a-1)</name>
    <name type="common">Wheat and barley take-all root rot fungus</name>
    <name type="synonym">Gaeumannomyces graminis var. tritici</name>
    <dbReference type="NCBI Taxonomy" id="644352"/>
    <lineage>
        <taxon>Eukaryota</taxon>
        <taxon>Fungi</taxon>
        <taxon>Dikarya</taxon>
        <taxon>Ascomycota</taxon>
        <taxon>Pezizomycotina</taxon>
        <taxon>Sordariomycetes</taxon>
        <taxon>Sordariomycetidae</taxon>
        <taxon>Magnaporthales</taxon>
        <taxon>Magnaporthaceae</taxon>
        <taxon>Gaeumannomyces</taxon>
    </lineage>
</organism>
<feature type="transmembrane region" description="Helical" evidence="7">
    <location>
        <begin position="387"/>
        <end position="408"/>
    </location>
</feature>
<dbReference type="PROSITE" id="PS50850">
    <property type="entry name" value="MFS"/>
    <property type="match status" value="1"/>
</dbReference>
<evidence type="ECO:0000313" key="9">
    <source>
        <dbReference type="EMBL" id="EJT72511.1"/>
    </source>
</evidence>
<reference evidence="9" key="3">
    <citation type="submission" date="2010-09" db="EMBL/GenBank/DDBJ databases">
        <title>Annotation of Gaeumannomyces graminis var. tritici R3-111a-1.</title>
        <authorList>
            <consortium name="The Broad Institute Genome Sequencing Platform"/>
            <person name="Ma L.-J."/>
            <person name="Dead R."/>
            <person name="Young S.K."/>
            <person name="Zeng Q."/>
            <person name="Gargeya S."/>
            <person name="Fitzgerald M."/>
            <person name="Haas B."/>
            <person name="Abouelleil A."/>
            <person name="Alvarado L."/>
            <person name="Arachchi H.M."/>
            <person name="Berlin A."/>
            <person name="Brown A."/>
            <person name="Chapman S.B."/>
            <person name="Chen Z."/>
            <person name="Dunbar C."/>
            <person name="Freedman E."/>
            <person name="Gearin G."/>
            <person name="Gellesch M."/>
            <person name="Goldberg J."/>
            <person name="Griggs A."/>
            <person name="Gujja S."/>
            <person name="Heiman D."/>
            <person name="Howarth C."/>
            <person name="Larson L."/>
            <person name="Lui A."/>
            <person name="MacDonald P.J.P."/>
            <person name="Mehta T."/>
            <person name="Montmayeur A."/>
            <person name="Murphy C."/>
            <person name="Neiman D."/>
            <person name="Pearson M."/>
            <person name="Priest M."/>
            <person name="Roberts A."/>
            <person name="Saif S."/>
            <person name="Shea T."/>
            <person name="Shenoy N."/>
            <person name="Sisk P."/>
            <person name="Stolte C."/>
            <person name="Sykes S."/>
            <person name="Yandava C."/>
            <person name="Wortman J."/>
            <person name="Nusbaum C."/>
            <person name="Birren B."/>
        </authorList>
    </citation>
    <scope>NUCLEOTIDE SEQUENCE</scope>
    <source>
        <strain evidence="9">R3-111a-1</strain>
    </source>
</reference>
<dbReference type="HOGENOM" id="CLU_001265_54_6_1"/>
<evidence type="ECO:0000313" key="11">
    <source>
        <dbReference type="Proteomes" id="UP000006039"/>
    </source>
</evidence>
<dbReference type="PANTHER" id="PTHR23504:SF3">
    <property type="entry name" value="MAJOR FACILITATOR SUPERFAMILY (MFS) PROFILE DOMAIN-CONTAINING PROTEIN"/>
    <property type="match status" value="1"/>
</dbReference>
<feature type="transmembrane region" description="Helical" evidence="7">
    <location>
        <begin position="188"/>
        <end position="208"/>
    </location>
</feature>
<dbReference type="EnsemblFungi" id="EJT72511">
    <property type="protein sequence ID" value="EJT72511"/>
    <property type="gene ID" value="GGTG_09377"/>
</dbReference>
<feature type="transmembrane region" description="Helical" evidence="7">
    <location>
        <begin position="523"/>
        <end position="543"/>
    </location>
</feature>
<feature type="transmembrane region" description="Helical" evidence="7">
    <location>
        <begin position="450"/>
        <end position="475"/>
    </location>
</feature>
<reference evidence="11" key="1">
    <citation type="submission" date="2010-07" db="EMBL/GenBank/DDBJ databases">
        <title>The genome sequence of Gaeumannomyces graminis var. tritici strain R3-111a-1.</title>
        <authorList>
            <consortium name="The Broad Institute Genome Sequencing Platform"/>
            <person name="Ma L.-J."/>
            <person name="Dead R."/>
            <person name="Young S."/>
            <person name="Zeng Q."/>
            <person name="Koehrsen M."/>
            <person name="Alvarado L."/>
            <person name="Berlin A."/>
            <person name="Chapman S.B."/>
            <person name="Chen Z."/>
            <person name="Freedman E."/>
            <person name="Gellesch M."/>
            <person name="Goldberg J."/>
            <person name="Griggs A."/>
            <person name="Gujja S."/>
            <person name="Heilman E.R."/>
            <person name="Heiman D."/>
            <person name="Hepburn T."/>
            <person name="Howarth C."/>
            <person name="Jen D."/>
            <person name="Larson L."/>
            <person name="Mehta T."/>
            <person name="Neiman D."/>
            <person name="Pearson M."/>
            <person name="Roberts A."/>
            <person name="Saif S."/>
            <person name="Shea T."/>
            <person name="Shenoy N."/>
            <person name="Sisk P."/>
            <person name="Stolte C."/>
            <person name="Sykes S."/>
            <person name="Walk T."/>
            <person name="White J."/>
            <person name="Yandava C."/>
            <person name="Haas B."/>
            <person name="Nusbaum C."/>
            <person name="Birren B."/>
        </authorList>
    </citation>
    <scope>NUCLEOTIDE SEQUENCE [LARGE SCALE GENOMIC DNA]</scope>
    <source>
        <strain evidence="11">R3-111a-1</strain>
    </source>
</reference>
<dbReference type="GO" id="GO:0022857">
    <property type="term" value="F:transmembrane transporter activity"/>
    <property type="evidence" value="ECO:0007669"/>
    <property type="project" value="InterPro"/>
</dbReference>
<dbReference type="Pfam" id="PF07690">
    <property type="entry name" value="MFS_1"/>
    <property type="match status" value="1"/>
</dbReference>
<keyword evidence="3 7" id="KW-0812">Transmembrane</keyword>
<evidence type="ECO:0000256" key="6">
    <source>
        <dbReference type="SAM" id="MobiDB-lite"/>
    </source>
</evidence>
<gene>
    <name evidence="10" type="primary">20349835</name>
    <name evidence="9" type="ORF">GGTG_09377</name>
</gene>
<keyword evidence="5 7" id="KW-0472">Membrane</keyword>
<name>J3P780_GAET3</name>
<feature type="region of interest" description="Disordered" evidence="6">
    <location>
        <begin position="292"/>
        <end position="326"/>
    </location>
</feature>
<dbReference type="CDD" id="cd17330">
    <property type="entry name" value="MFS_SLC46_TetA_like"/>
    <property type="match status" value="1"/>
</dbReference>
<evidence type="ECO:0000256" key="1">
    <source>
        <dbReference type="ARBA" id="ARBA00004141"/>
    </source>
</evidence>
<keyword evidence="2" id="KW-0813">Transport</keyword>
<dbReference type="SUPFAM" id="SSF103473">
    <property type="entry name" value="MFS general substrate transporter"/>
    <property type="match status" value="1"/>
</dbReference>
<dbReference type="OrthoDB" id="419616at2759"/>
<dbReference type="GeneID" id="20349835"/>
<evidence type="ECO:0000259" key="8">
    <source>
        <dbReference type="PROSITE" id="PS50850"/>
    </source>
</evidence>
<feature type="transmembrane region" description="Helical" evidence="7">
    <location>
        <begin position="351"/>
        <end position="375"/>
    </location>
</feature>
<dbReference type="EMBL" id="GL385399">
    <property type="protein sequence ID" value="EJT72511.1"/>
    <property type="molecule type" value="Genomic_DNA"/>
</dbReference>
<evidence type="ECO:0000256" key="3">
    <source>
        <dbReference type="ARBA" id="ARBA00022692"/>
    </source>
</evidence>
<dbReference type="RefSeq" id="XP_009225485.1">
    <property type="nucleotide sequence ID" value="XM_009227221.1"/>
</dbReference>
<dbReference type="PANTHER" id="PTHR23504">
    <property type="entry name" value="MAJOR FACILITATOR SUPERFAMILY DOMAIN-CONTAINING PROTEIN 10"/>
    <property type="match status" value="1"/>
</dbReference>
<evidence type="ECO:0000313" key="10">
    <source>
        <dbReference type="EnsemblFungi" id="EJT72511"/>
    </source>
</evidence>
<feature type="compositionally biased region" description="Low complexity" evidence="6">
    <location>
        <begin position="55"/>
        <end position="81"/>
    </location>
</feature>
<sequence>MDRSSDRQNASERTALLGAAQVAQPAEAVEALADGAAKKGYGATGDRNGTRNGDGPASSSSSSSVAPGSVVDEETAPAAAPDDGDDHIPKAQVFWLCMARLVEPVAFFSIFPYISEMVKHNGGLADADVGFYNGLTESLFSLTQAAVMISWGRLADRAGRKPALVASLAGVAVATAAFGLSTSLLQMAAARCLAGVFAGSVVTVRAMLADVSTPATQARVFSWFAFSGNLGIFVGSLMGGALVDPAHQYGGVFARSAFLRDYPYALPSFAVGALSAVACVTTALFVKETLPSSDDDDGDDGKVLANSSSSNDDDDDGDFESEAARKKASAAEKARQESIWQLLHEPGVQPVLLNFAWLYFVASGYTVIIPLWWFTPVSLGGFGFTPLQISVMTAFTGIVQAVWLLVVFPPLQRRRGTNGVMRLCAAAYPLFFAVAPVANALLRLGLGPAFWAFFPPSLALSSGVAMAFTASQLAINEVSPSPRVLGTLTAFSLMMTSVSRAVCPALFTSLFAIGARTQLLGGYAIWALLAALAAGFAAVTRLLPDYEELRRQRLERVRAEAGDATVASGLLELRGN</sequence>
<reference evidence="10" key="4">
    <citation type="journal article" date="2015" name="G3 (Bethesda)">
        <title>Genome sequences of three phytopathogenic species of the Magnaporthaceae family of fungi.</title>
        <authorList>
            <person name="Okagaki L.H."/>
            <person name="Nunes C.C."/>
            <person name="Sailsbery J."/>
            <person name="Clay B."/>
            <person name="Brown D."/>
            <person name="John T."/>
            <person name="Oh Y."/>
            <person name="Young N."/>
            <person name="Fitzgerald M."/>
            <person name="Haas B.J."/>
            <person name="Zeng Q."/>
            <person name="Young S."/>
            <person name="Adiconis X."/>
            <person name="Fan L."/>
            <person name="Levin J.Z."/>
            <person name="Mitchell T.K."/>
            <person name="Okubara P.A."/>
            <person name="Farman M.L."/>
            <person name="Kohn L.M."/>
            <person name="Birren B."/>
            <person name="Ma L.-J."/>
            <person name="Dean R.A."/>
        </authorList>
    </citation>
    <scope>NUCLEOTIDE SEQUENCE</scope>
    <source>
        <strain evidence="10">R3-111a-1</strain>
    </source>
</reference>
<feature type="transmembrane region" description="Helical" evidence="7">
    <location>
        <begin position="420"/>
        <end position="438"/>
    </location>
</feature>
<keyword evidence="4 7" id="KW-1133">Transmembrane helix</keyword>
<dbReference type="AlphaFoldDB" id="J3P780"/>
<dbReference type="Gene3D" id="1.20.1250.20">
    <property type="entry name" value="MFS general substrate transporter like domains"/>
    <property type="match status" value="1"/>
</dbReference>
<comment type="subcellular location">
    <subcellularLocation>
        <location evidence="1">Membrane</location>
        <topology evidence="1">Multi-pass membrane protein</topology>
    </subcellularLocation>
</comment>
<dbReference type="GO" id="GO:0016020">
    <property type="term" value="C:membrane"/>
    <property type="evidence" value="ECO:0007669"/>
    <property type="project" value="UniProtKB-SubCell"/>
</dbReference>
<feature type="compositionally biased region" description="Basic and acidic residues" evidence="6">
    <location>
        <begin position="1"/>
        <end position="10"/>
    </location>
</feature>
<evidence type="ECO:0000256" key="7">
    <source>
        <dbReference type="SAM" id="Phobius"/>
    </source>
</evidence>
<feature type="transmembrane region" description="Helical" evidence="7">
    <location>
        <begin position="163"/>
        <end position="182"/>
    </location>
</feature>
<feature type="region of interest" description="Disordered" evidence="6">
    <location>
        <begin position="1"/>
        <end position="22"/>
    </location>
</feature>
<dbReference type="Proteomes" id="UP000006039">
    <property type="component" value="Unassembled WGS sequence"/>
</dbReference>
<evidence type="ECO:0000256" key="4">
    <source>
        <dbReference type="ARBA" id="ARBA00022989"/>
    </source>
</evidence>
<dbReference type="VEuPathDB" id="FungiDB:GGTG_09377"/>
<proteinExistence type="predicted"/>
<feature type="transmembrane region" description="Helical" evidence="7">
    <location>
        <begin position="262"/>
        <end position="286"/>
    </location>
</feature>
<feature type="transmembrane region" description="Helical" evidence="7">
    <location>
        <begin position="487"/>
        <end position="511"/>
    </location>
</feature>
<dbReference type="InterPro" id="IPR011701">
    <property type="entry name" value="MFS"/>
</dbReference>
<dbReference type="InterPro" id="IPR020846">
    <property type="entry name" value="MFS_dom"/>
</dbReference>
<reference evidence="10" key="5">
    <citation type="submission" date="2018-04" db="UniProtKB">
        <authorList>
            <consortium name="EnsemblFungi"/>
        </authorList>
    </citation>
    <scope>IDENTIFICATION</scope>
    <source>
        <strain evidence="10">R3-111a-1</strain>
    </source>
</reference>
<accession>J3P780</accession>
<evidence type="ECO:0000256" key="2">
    <source>
        <dbReference type="ARBA" id="ARBA00022448"/>
    </source>
</evidence>
<feature type="compositionally biased region" description="Acidic residues" evidence="6">
    <location>
        <begin position="311"/>
        <end position="321"/>
    </location>
</feature>
<keyword evidence="11" id="KW-1185">Reference proteome</keyword>
<feature type="domain" description="Major facilitator superfamily (MFS) profile" evidence="8">
    <location>
        <begin position="92"/>
        <end position="547"/>
    </location>
</feature>
<feature type="region of interest" description="Disordered" evidence="6">
    <location>
        <begin position="39"/>
        <end position="84"/>
    </location>
</feature>
<reference evidence="9" key="2">
    <citation type="submission" date="2010-07" db="EMBL/GenBank/DDBJ databases">
        <authorList>
            <consortium name="The Broad Institute Genome Sequencing Platform"/>
            <consortium name="Broad Institute Genome Sequencing Center for Infectious Disease"/>
            <person name="Ma L.-J."/>
            <person name="Dead R."/>
            <person name="Young S."/>
            <person name="Zeng Q."/>
            <person name="Koehrsen M."/>
            <person name="Alvarado L."/>
            <person name="Berlin A."/>
            <person name="Chapman S.B."/>
            <person name="Chen Z."/>
            <person name="Freedman E."/>
            <person name="Gellesch M."/>
            <person name="Goldberg J."/>
            <person name="Griggs A."/>
            <person name="Gujja S."/>
            <person name="Heilman E.R."/>
            <person name="Heiman D."/>
            <person name="Hepburn T."/>
            <person name="Howarth C."/>
            <person name="Jen D."/>
            <person name="Larson L."/>
            <person name="Mehta T."/>
            <person name="Neiman D."/>
            <person name="Pearson M."/>
            <person name="Roberts A."/>
            <person name="Saif S."/>
            <person name="Shea T."/>
            <person name="Shenoy N."/>
            <person name="Sisk P."/>
            <person name="Stolte C."/>
            <person name="Sykes S."/>
            <person name="Walk T."/>
            <person name="White J."/>
            <person name="Yandava C."/>
            <person name="Haas B."/>
            <person name="Nusbaum C."/>
            <person name="Birren B."/>
        </authorList>
    </citation>
    <scope>NUCLEOTIDE SEQUENCE</scope>
    <source>
        <strain evidence="9">R3-111a-1</strain>
    </source>
</reference>
<dbReference type="eggNOG" id="KOG2615">
    <property type="taxonomic scope" value="Eukaryota"/>
</dbReference>
<protein>
    <recommendedName>
        <fullName evidence="8">Major facilitator superfamily (MFS) profile domain-containing protein</fullName>
    </recommendedName>
</protein>